<keyword evidence="2" id="KW-1185">Reference proteome</keyword>
<proteinExistence type="predicted"/>
<comment type="caution">
    <text evidence="1">The sequence shown here is derived from an EMBL/GenBank/DDBJ whole genome shotgun (WGS) entry which is preliminary data.</text>
</comment>
<dbReference type="Proteomes" id="UP001521785">
    <property type="component" value="Unassembled WGS sequence"/>
</dbReference>
<evidence type="ECO:0000313" key="1">
    <source>
        <dbReference type="EMBL" id="KAL1602455.1"/>
    </source>
</evidence>
<name>A0ABR3RDF5_9PLEO</name>
<reference evidence="1 2" key="1">
    <citation type="submission" date="2024-02" db="EMBL/GenBank/DDBJ databases">
        <title>De novo assembly and annotation of 12 fungi associated with fruit tree decline syndrome in Ontario, Canada.</title>
        <authorList>
            <person name="Sulman M."/>
            <person name="Ellouze W."/>
            <person name="Ilyukhin E."/>
        </authorList>
    </citation>
    <scope>NUCLEOTIDE SEQUENCE [LARGE SCALE GENOMIC DNA]</scope>
    <source>
        <strain evidence="1 2">M42-189</strain>
    </source>
</reference>
<dbReference type="EMBL" id="JAKJXO020000007">
    <property type="protein sequence ID" value="KAL1602455.1"/>
    <property type="molecule type" value="Genomic_DNA"/>
</dbReference>
<protein>
    <submittedName>
        <fullName evidence="1">Uncharacterized protein</fullName>
    </submittedName>
</protein>
<evidence type="ECO:0000313" key="2">
    <source>
        <dbReference type="Proteomes" id="UP001521785"/>
    </source>
</evidence>
<sequence>MSTRTYEEKVRMHEKIRSLYDLKMRSIPASLFLGGRKPTLQDIIKGTTWCIFIGGIPEEYDLSWYFINYSKLAQFEFKSRKSTDADEKDLSRGIWYLGLDPKHSLSYKREHSRFNMLCMLIVFALPGVDQVFEEEGTSSFRGSYRMAWEQAIKHSRDEKHTGAQDYFLSSWNNNVWDVIVWKAGQMDAMKRAVEKLQQAVPPMPFPVEDFWKEADEQPREMRQQLVCLWAMRWLIHMDTEGRNAYQHVEASVANDERHQTEMAEGIATMSSDIDELAYLDDPLVFYRLDLLNALMTPVEENIQPLPPQQHTPWMDPSVAIDLVQGKLININGLVDAMSSMGM</sequence>
<accession>A0ABR3RDF5</accession>
<gene>
    <name evidence="1" type="ORF">SLS60_005871</name>
</gene>
<organism evidence="1 2">
    <name type="scientific">Paraconiothyrium brasiliense</name>
    <dbReference type="NCBI Taxonomy" id="300254"/>
    <lineage>
        <taxon>Eukaryota</taxon>
        <taxon>Fungi</taxon>
        <taxon>Dikarya</taxon>
        <taxon>Ascomycota</taxon>
        <taxon>Pezizomycotina</taxon>
        <taxon>Dothideomycetes</taxon>
        <taxon>Pleosporomycetidae</taxon>
        <taxon>Pleosporales</taxon>
        <taxon>Massarineae</taxon>
        <taxon>Didymosphaeriaceae</taxon>
        <taxon>Paraconiothyrium</taxon>
    </lineage>
</organism>